<dbReference type="InterPro" id="IPR052021">
    <property type="entry name" value="Type-I_RS_S_subunit"/>
</dbReference>
<dbReference type="PANTHER" id="PTHR30408">
    <property type="entry name" value="TYPE-1 RESTRICTION ENZYME ECOKI SPECIFICITY PROTEIN"/>
    <property type="match status" value="1"/>
</dbReference>
<dbReference type="Gene3D" id="3.40.50.150">
    <property type="entry name" value="Vaccinia Virus protein VP39"/>
    <property type="match status" value="1"/>
</dbReference>
<organism evidence="4 7">
    <name type="scientific">Methanohalophilus portucalensis FDF-1</name>
    <dbReference type="NCBI Taxonomy" id="523843"/>
    <lineage>
        <taxon>Archaea</taxon>
        <taxon>Methanobacteriati</taxon>
        <taxon>Methanobacteriota</taxon>
        <taxon>Stenosarchaea group</taxon>
        <taxon>Methanomicrobia</taxon>
        <taxon>Methanosarcinales</taxon>
        <taxon>Methanosarcinaceae</taxon>
        <taxon>Methanohalophilus</taxon>
    </lineage>
</organism>
<sequence length="549" mass="63039">MKITNQNPLVQFANSVQSKYNTNYLVDLLSISAIAKYLSPNHTLRDVDDYNEIVSQKYPELIYNGEIENQNISEINHLDVNPKQICDFLLNILINTRKNNYNGYFDIAPEYSLELAKMVQLPKNGNILSLNCSGISLFKEIIRQNKFEGNVHLYSENKESLKLAFLRIYPINQNVYLHLGHSQVENISSSFSDAFDFIYSMESFGFKKDNSIQTHITLAKNILKEKGTFFLFGESSLLITKKREKARKSILNHFDIDAVFNLSQAFKPYSGIDGSVLLLKNKNSKDNGVFVAHLNFLDESMEDIKYVIEKYYDYRLGKTVQSVSPLINQVKKEDLHEDFDVQRFNPKLQSMRELINNKYEIKKLNRICDIIKPKYKDTTKKYQKYPSDNSYKYVRTMDIKDGLIDTSSIKWICEKSPNAVMTRPGDILFSVKGTIGKIGVIDDNSANSLVSNSLIILRPHKNVVDTDYLYLALQSEYLTAQILSNITGTTIGYIAPKKVGSLEVPYINVSSQRKSIEQIKKLQKESRDLKKRLTQVELELKSKVSSLFD</sequence>
<reference evidence="8" key="2">
    <citation type="submission" date="2017-04" db="EMBL/GenBank/DDBJ databases">
        <authorList>
            <person name="Varghese N."/>
            <person name="Submissions S."/>
        </authorList>
    </citation>
    <scope>NUCLEOTIDE SEQUENCE [LARGE SCALE GENOMIC DNA]</scope>
    <source>
        <strain evidence="8">FDF-1</strain>
    </source>
</reference>
<keyword evidence="1" id="KW-0680">Restriction system</keyword>
<evidence type="ECO:0000313" key="6">
    <source>
        <dbReference type="EMBL" id="SMH32494.1"/>
    </source>
</evidence>
<dbReference type="InterPro" id="IPR029063">
    <property type="entry name" value="SAM-dependent_MTases_sf"/>
</dbReference>
<proteinExistence type="predicted"/>
<dbReference type="GO" id="GO:0009307">
    <property type="term" value="P:DNA restriction-modification system"/>
    <property type="evidence" value="ECO:0007669"/>
    <property type="project" value="UniProtKB-KW"/>
</dbReference>
<evidence type="ECO:0000313" key="7">
    <source>
        <dbReference type="Proteomes" id="UP000185713"/>
    </source>
</evidence>
<evidence type="ECO:0000313" key="8">
    <source>
        <dbReference type="Proteomes" id="UP000193969"/>
    </source>
</evidence>
<dbReference type="Proteomes" id="UP000193969">
    <property type="component" value="Unassembled WGS sequence"/>
</dbReference>
<keyword evidence="8" id="KW-1185">Reference proteome</keyword>
<dbReference type="EMBL" id="JWTK01000002">
    <property type="protein sequence ID" value="OJH49965.1"/>
    <property type="molecule type" value="Genomic_DNA"/>
</dbReference>
<reference evidence="6" key="3">
    <citation type="submission" date="2017-04" db="EMBL/GenBank/DDBJ databases">
        <authorList>
            <person name="Afonso C.L."/>
            <person name="Miller P.J."/>
            <person name="Scott M.A."/>
            <person name="Spackman E."/>
            <person name="Goraichik I."/>
            <person name="Dimitrov K.M."/>
            <person name="Suarez D.L."/>
            <person name="Swayne D.E."/>
        </authorList>
    </citation>
    <scope>NUCLEOTIDE SEQUENCE [LARGE SCALE GENOMIC DNA]</scope>
    <source>
        <strain evidence="6">FDF-1</strain>
    </source>
</reference>
<reference evidence="5 9" key="4">
    <citation type="submission" date="2018-10" db="EMBL/GenBank/DDBJ databases">
        <title>Cultivation of a novel Methanohalophilus strain from Kebrit Deep of the Red Sea and a genomic comparison of members of the genus Methanohalophilus.</title>
        <authorList>
            <person name="Guan Y."/>
            <person name="Ngugi D.K."/>
            <person name="Stingl U."/>
        </authorList>
    </citation>
    <scope>NUCLEOTIDE SEQUENCE [LARGE SCALE GENOMIC DNA]</scope>
    <source>
        <strain evidence="5 9">DSM 7471</strain>
    </source>
</reference>
<keyword evidence="3" id="KW-0175">Coiled coil</keyword>
<dbReference type="Proteomes" id="UP000278252">
    <property type="component" value="Unassembled WGS sequence"/>
</dbReference>
<dbReference type="EMBL" id="RJJH01000001">
    <property type="protein sequence ID" value="RNI13233.1"/>
    <property type="molecule type" value="Genomic_DNA"/>
</dbReference>
<dbReference type="GO" id="GO:0003677">
    <property type="term" value="F:DNA binding"/>
    <property type="evidence" value="ECO:0007669"/>
    <property type="project" value="UniProtKB-KW"/>
</dbReference>
<dbReference type="PANTHER" id="PTHR30408:SF12">
    <property type="entry name" value="TYPE I RESTRICTION ENZYME MJAVIII SPECIFICITY SUBUNIT"/>
    <property type="match status" value="1"/>
</dbReference>
<dbReference type="EMBL" id="FXBN01000001">
    <property type="protein sequence ID" value="SMH32494.1"/>
    <property type="molecule type" value="Genomic_DNA"/>
</dbReference>
<protein>
    <submittedName>
        <fullName evidence="4">Uncharacterized protein</fullName>
    </submittedName>
</protein>
<evidence type="ECO:0000256" key="1">
    <source>
        <dbReference type="ARBA" id="ARBA00022747"/>
    </source>
</evidence>
<dbReference type="SUPFAM" id="SSF116734">
    <property type="entry name" value="DNA methylase specificity domain"/>
    <property type="match status" value="1"/>
</dbReference>
<dbReference type="Proteomes" id="UP000185713">
    <property type="component" value="Unassembled WGS sequence"/>
</dbReference>
<dbReference type="Gene3D" id="3.90.220.20">
    <property type="entry name" value="DNA methylase specificity domains"/>
    <property type="match status" value="1"/>
</dbReference>
<feature type="coiled-coil region" evidence="3">
    <location>
        <begin position="512"/>
        <end position="539"/>
    </location>
</feature>
<dbReference type="SUPFAM" id="SSF53335">
    <property type="entry name" value="S-adenosyl-L-methionine-dependent methyltransferases"/>
    <property type="match status" value="1"/>
</dbReference>
<gene>
    <name evidence="5" type="ORF">EFE41_01210</name>
    <name evidence="4" type="ORF">MPF_0759</name>
    <name evidence="6" type="ORF">SAMN06264941_0591</name>
</gene>
<evidence type="ECO:0000313" key="9">
    <source>
        <dbReference type="Proteomes" id="UP000278252"/>
    </source>
</evidence>
<evidence type="ECO:0000313" key="5">
    <source>
        <dbReference type="EMBL" id="RNI13233.1"/>
    </source>
</evidence>
<keyword evidence="2" id="KW-0238">DNA-binding</keyword>
<reference evidence="4 7" key="1">
    <citation type="submission" date="2014-12" db="EMBL/GenBank/DDBJ databases">
        <title>The genome sequence of Methanohalophilus portucalensis strain FDF1.</title>
        <authorList>
            <person name="Lai M.-C."/>
            <person name="Lai S.-J."/>
        </authorList>
    </citation>
    <scope>NUCLEOTIDE SEQUENCE [LARGE SCALE GENOMIC DNA]</scope>
    <source>
        <strain evidence="4 7">FDF-1</strain>
    </source>
</reference>
<evidence type="ECO:0000313" key="4">
    <source>
        <dbReference type="EMBL" id="OJH49965.1"/>
    </source>
</evidence>
<evidence type="ECO:0000256" key="3">
    <source>
        <dbReference type="SAM" id="Coils"/>
    </source>
</evidence>
<dbReference type="InterPro" id="IPR044946">
    <property type="entry name" value="Restrct_endonuc_typeI_TRD_sf"/>
</dbReference>
<accession>A0A1L9C623</accession>
<dbReference type="STRING" id="523843.SAMN06264941_0591"/>
<dbReference type="AlphaFoldDB" id="A0A1L9C623"/>
<evidence type="ECO:0000256" key="2">
    <source>
        <dbReference type="ARBA" id="ARBA00023125"/>
    </source>
</evidence>
<name>A0A1L9C623_9EURY</name>
<dbReference type="RefSeq" id="WP_072359153.1">
    <property type="nucleotide sequence ID" value="NZ_FXBN01000001.1"/>
</dbReference>